<accession>B3RNZ1</accession>
<gene>
    <name evidence="3" type="ORF">TRIADDRAFT_21141</name>
</gene>
<dbReference type="RefSeq" id="XP_002109934.1">
    <property type="nucleotide sequence ID" value="XM_002109898.1"/>
</dbReference>
<evidence type="ECO:0000313" key="4">
    <source>
        <dbReference type="Proteomes" id="UP000009022"/>
    </source>
</evidence>
<dbReference type="PhylomeDB" id="B3RNZ1"/>
<evidence type="ECO:0000259" key="2">
    <source>
        <dbReference type="Pfam" id="PF05193"/>
    </source>
</evidence>
<evidence type="ECO:0000259" key="1">
    <source>
        <dbReference type="Pfam" id="PF00675"/>
    </source>
</evidence>
<dbReference type="STRING" id="10228.B3RNZ1"/>
<dbReference type="FunFam" id="3.30.830.10:FF:000042">
    <property type="entry name" value="Zinc metalloprotease, putative"/>
    <property type="match status" value="1"/>
</dbReference>
<dbReference type="Proteomes" id="UP000009022">
    <property type="component" value="Unassembled WGS sequence"/>
</dbReference>
<dbReference type="AlphaFoldDB" id="B3RNZ1"/>
<dbReference type="SUPFAM" id="SSF63411">
    <property type="entry name" value="LuxS/MPP-like metallohydrolase"/>
    <property type="match status" value="4"/>
</dbReference>
<dbReference type="GO" id="GO:0046872">
    <property type="term" value="F:metal ion binding"/>
    <property type="evidence" value="ECO:0007669"/>
    <property type="project" value="InterPro"/>
</dbReference>
<feature type="domain" description="Peptidase M16 N-terminal" evidence="1">
    <location>
        <begin position="51"/>
        <end position="139"/>
    </location>
</feature>
<dbReference type="KEGG" id="tad:TRIADDRAFT_21141"/>
<dbReference type="InParanoid" id="B3RNZ1"/>
<dbReference type="GeneID" id="6751149"/>
<feature type="domain" description="Peptidase M16 C-terminal" evidence="2">
    <location>
        <begin position="196"/>
        <end position="362"/>
    </location>
</feature>
<dbReference type="Pfam" id="PF05193">
    <property type="entry name" value="Peptidase_M16_C"/>
    <property type="match status" value="1"/>
</dbReference>
<dbReference type="FunFam" id="3.30.830.10:FF:000015">
    <property type="entry name" value="Putative zinc metalloprotease"/>
    <property type="match status" value="1"/>
</dbReference>
<keyword evidence="4" id="KW-1185">Reference proteome</keyword>
<organism evidence="3 4">
    <name type="scientific">Trichoplax adhaerens</name>
    <name type="common">Trichoplax reptans</name>
    <dbReference type="NCBI Taxonomy" id="10228"/>
    <lineage>
        <taxon>Eukaryota</taxon>
        <taxon>Metazoa</taxon>
        <taxon>Placozoa</taxon>
        <taxon>Uniplacotomia</taxon>
        <taxon>Trichoplacea</taxon>
        <taxon>Trichoplacidae</taxon>
        <taxon>Trichoplax</taxon>
    </lineage>
</organism>
<dbReference type="OrthoDB" id="4953at2759"/>
<dbReference type="Gene3D" id="3.30.830.10">
    <property type="entry name" value="Metalloenzyme, LuxS/M16 peptidase-like"/>
    <property type="match status" value="4"/>
</dbReference>
<name>B3RNZ1_TRIAD</name>
<reference evidence="3 4" key="1">
    <citation type="journal article" date="2008" name="Nature">
        <title>The Trichoplax genome and the nature of placozoans.</title>
        <authorList>
            <person name="Srivastava M."/>
            <person name="Begovic E."/>
            <person name="Chapman J."/>
            <person name="Putnam N.H."/>
            <person name="Hellsten U."/>
            <person name="Kawashima T."/>
            <person name="Kuo A."/>
            <person name="Mitros T."/>
            <person name="Salamov A."/>
            <person name="Carpenter M.L."/>
            <person name="Signorovitch A.Y."/>
            <person name="Moreno M.A."/>
            <person name="Kamm K."/>
            <person name="Grimwood J."/>
            <person name="Schmutz J."/>
            <person name="Shapiro H."/>
            <person name="Grigoriev I.V."/>
            <person name="Buss L.W."/>
            <person name="Schierwater B."/>
            <person name="Dellaporta S.L."/>
            <person name="Rokhsar D.S."/>
        </authorList>
    </citation>
    <scope>NUCLEOTIDE SEQUENCE [LARGE SCALE GENOMIC DNA]</scope>
    <source>
        <strain evidence="3 4">Grell-BS-1999</strain>
    </source>
</reference>
<protein>
    <recommendedName>
        <fullName evidence="5">Presequence protease, mitochondrial</fullName>
    </recommendedName>
</protein>
<dbReference type="HOGENOM" id="CLU_006065_0_0_1"/>
<evidence type="ECO:0008006" key="5">
    <source>
        <dbReference type="Google" id="ProtNLM"/>
    </source>
</evidence>
<dbReference type="EMBL" id="DS985242">
    <property type="protein sequence ID" value="EDV28100.1"/>
    <property type="molecule type" value="Genomic_DNA"/>
</dbReference>
<dbReference type="FunFam" id="3.30.830.10:FF:000031">
    <property type="entry name" value="Putative zinc metalloprotease"/>
    <property type="match status" value="1"/>
</dbReference>
<sequence>MAEKNYQLLSSFRINNQIPIHKYKSKLTGVILYIAEVDGPLVNGYFCLATEAHDDDGLPHTLEHLVFMGSKTYPYKGVLDLIANRCFAQGTNAWTDTDHTCYTVTTAGSEGFLNLLNVYLDHVLYPTLTESSYITEVHHITNDGDDAGVVYCEMQARENTGESRARLAFARDMYPGHCGYKSETGGILENLRSSTSHQKVCDYHRSFYRPDNLGLIITGQIKPQDVFQKLESFEKRILQMGKLPTFDRPWQSPVPPISSSVYRNIQFPNDDDSVGLVIHGWRGCSANDYHNMVTIGILFKYLTDTPVAPLQRDMVEIDEPYCNDIGFGFHENSESCIHLHFKNVPTGVLNDVKPKMDEIINKIATGQEPIDMTRLQSIISTSVLEYEDSLEDSPHNAIAGYCIADFLYSKSIDDLRKKVDEIEYLDKLKKEPTKFWLNFMNKYLISSPSVTIVAQPSKDLGKQMTTNEKQRVEKQIKELGSDRLEKLGARLDKAVDDNDVDPPDDLIRSFDVPNIESINFHPVLTFSNCENMDSDTADIATKFNIGEVPLPMQLDCIRTRFFTVSLLGNTSIIGTELKPYLSLLLEVIFESPVLRGEEVIPYEEVIKQLHNDIISMDQTLGFNGSRLGCGSFAQAAVITLKADAAKYDRCVKWMHELVYRSQITAERLKSVGTKIKKDIARMKRSGGKVAQALMKDVIFNKECNQYQYNMIRQSKFLKEVLTDINTAPAIVIEKLEKLRRILFDPSNVFIHITCDLHRLPKISVASLFSNFVPSSFSIPSEKRLIVPEYSSKYRTFSPTLSNIIVGVSSVESSFLIQNSPCVNDYNHPDCAPLMVFIEYLIALEGPMWRQIRGLGLSYHYSMHYSVEHGLLYLKLFKSTQLVNAYREAKTIVESYVDGRSEFDEVQIESAKSSVIFEIIEREETASSAAEEVAWL</sequence>
<dbReference type="InterPro" id="IPR007863">
    <property type="entry name" value="Peptidase_M16_C"/>
</dbReference>
<evidence type="ECO:0000313" key="3">
    <source>
        <dbReference type="EMBL" id="EDV28100.1"/>
    </source>
</evidence>
<dbReference type="PANTHER" id="PTHR43016">
    <property type="entry name" value="PRESEQUENCE PROTEASE"/>
    <property type="match status" value="1"/>
</dbReference>
<dbReference type="PANTHER" id="PTHR43016:SF16">
    <property type="entry name" value="METALLOPROTEASE, PUTATIVE (AFU_ORTHOLOGUE AFUA_4G07610)-RELATED"/>
    <property type="match status" value="1"/>
</dbReference>
<dbReference type="InterPro" id="IPR011249">
    <property type="entry name" value="Metalloenz_LuxS/M16"/>
</dbReference>
<proteinExistence type="predicted"/>
<dbReference type="CTD" id="6751149"/>
<dbReference type="eggNOG" id="KOG0961">
    <property type="taxonomic scope" value="Eukaryota"/>
</dbReference>
<dbReference type="InterPro" id="IPR011765">
    <property type="entry name" value="Pept_M16_N"/>
</dbReference>
<dbReference type="Pfam" id="PF00675">
    <property type="entry name" value="Peptidase_M16"/>
    <property type="match status" value="1"/>
</dbReference>
<dbReference type="OMA" id="WEGFARI"/>